<dbReference type="EMBL" id="AP011540">
    <property type="protein sequence ID" value="BAI65732.1"/>
    <property type="molecule type" value="Genomic_DNA"/>
</dbReference>
<feature type="compositionally biased region" description="Polar residues" evidence="1">
    <location>
        <begin position="134"/>
        <end position="145"/>
    </location>
</feature>
<protein>
    <submittedName>
        <fullName evidence="2">Uncharacterized protein</fullName>
    </submittedName>
</protein>
<dbReference type="Proteomes" id="UP000001883">
    <property type="component" value="Chromosome"/>
</dbReference>
<proteinExistence type="predicted"/>
<reference evidence="3" key="1">
    <citation type="submission" date="2009-07" db="EMBL/GenBank/DDBJ databases">
        <title>Complete genome sequence of Rothia mucilaginosa DJ.</title>
        <authorList>
            <person name="Yamane K."/>
            <person name="Nambu T."/>
            <person name="Mashimo C."/>
            <person name="Sugimori C."/>
            <person name="Yamanaka T."/>
            <person name="Leung K."/>
            <person name="Fukushima H."/>
        </authorList>
    </citation>
    <scope>NUCLEOTIDE SEQUENCE [LARGE SCALE GENOMIC DNA]</scope>
    <source>
        <strain evidence="3">DY-18</strain>
    </source>
</reference>
<reference evidence="2 3" key="3">
    <citation type="journal article" date="2010" name="Sequencing">
        <title>Complete Genome Sequence of Rothia mucilaginosa DY-18: A Clinical Isolate with Dense Meshwork-Like Structures from a Persistent Apical Periodontitis Lesion.</title>
        <authorList>
            <person name="Yamane K."/>
            <person name="Nambu T."/>
            <person name="Yamanaka T."/>
            <person name="Mashimo C."/>
            <person name="Sugimori C."/>
            <person name="Leung K.-P."/>
            <person name="Fukushima H."/>
        </authorList>
    </citation>
    <scope>NUCLEOTIDE SEQUENCE [LARGE SCALE GENOMIC DNA]</scope>
    <source>
        <strain evidence="2 3">DY-18</strain>
    </source>
</reference>
<reference evidence="2 3" key="2">
    <citation type="journal article" date="2010" name="J Osaka Dent Univ">
        <title>Isolation and identification of Rothia mucilaginosa from persistent apical periodontitis lesions.</title>
        <authorList>
            <person name="Yamane K."/>
            <person name="Yoshida M."/>
            <person name="Fujihira T."/>
            <person name="Baba T."/>
            <person name="Tsuji N."/>
            <person name="Hayashi H."/>
            <person name="Sugimori C."/>
            <person name="Yamanaka T."/>
            <person name="Mashimo C."/>
            <person name="Nambu T."/>
            <person name="Kawai H."/>
            <person name="Fukushima H."/>
        </authorList>
    </citation>
    <scope>NUCLEOTIDE SEQUENCE [LARGE SCALE GENOMIC DNA]</scope>
    <source>
        <strain evidence="2 3">DY-18</strain>
    </source>
</reference>
<evidence type="ECO:0000256" key="1">
    <source>
        <dbReference type="SAM" id="MobiDB-lite"/>
    </source>
</evidence>
<name>D2NQ14_ROTMD</name>
<dbReference type="KEGG" id="rmu:RMDY18_19000"/>
<gene>
    <name evidence="2" type="ordered locus">RMDY18_19000</name>
</gene>
<dbReference type="HOGENOM" id="CLU_555351_0_0_11"/>
<organism evidence="2 3">
    <name type="scientific">Rothia mucilaginosa (strain DY-18)</name>
    <name type="common">Stomatococcus mucilaginosus</name>
    <dbReference type="NCBI Taxonomy" id="680646"/>
    <lineage>
        <taxon>Bacteria</taxon>
        <taxon>Bacillati</taxon>
        <taxon>Actinomycetota</taxon>
        <taxon>Actinomycetes</taxon>
        <taxon>Micrococcales</taxon>
        <taxon>Micrococcaceae</taxon>
        <taxon>Rothia</taxon>
    </lineage>
</organism>
<feature type="compositionally biased region" description="Basic and acidic residues" evidence="1">
    <location>
        <begin position="11"/>
        <end position="25"/>
    </location>
</feature>
<feature type="compositionally biased region" description="Basic and acidic residues" evidence="1">
    <location>
        <begin position="123"/>
        <end position="133"/>
    </location>
</feature>
<evidence type="ECO:0000313" key="2">
    <source>
        <dbReference type="EMBL" id="BAI65732.1"/>
    </source>
</evidence>
<accession>D2NQ14</accession>
<feature type="compositionally biased region" description="Basic and acidic residues" evidence="1">
    <location>
        <begin position="233"/>
        <end position="256"/>
    </location>
</feature>
<feature type="compositionally biased region" description="Basic residues" evidence="1">
    <location>
        <begin position="1"/>
        <end position="10"/>
    </location>
</feature>
<feature type="compositionally biased region" description="Basic and acidic residues" evidence="1">
    <location>
        <begin position="80"/>
        <end position="112"/>
    </location>
</feature>
<feature type="region of interest" description="Disordered" evidence="1">
    <location>
        <begin position="219"/>
        <end position="256"/>
    </location>
</feature>
<evidence type="ECO:0000313" key="3">
    <source>
        <dbReference type="Proteomes" id="UP000001883"/>
    </source>
</evidence>
<keyword evidence="3" id="KW-1185">Reference proteome</keyword>
<dbReference type="AlphaFoldDB" id="D2NQ14"/>
<feature type="region of interest" description="Disordered" evidence="1">
    <location>
        <begin position="80"/>
        <end position="189"/>
    </location>
</feature>
<feature type="region of interest" description="Disordered" evidence="1">
    <location>
        <begin position="1"/>
        <end position="55"/>
    </location>
</feature>
<sequence>MVRPANRRNLQHHERGQRQLRHERAGTNQRNQQNRRDQHNQQGQRHLHHRQGGRRQVMLQARVGQRAHNRHVIEVAEPTHTRSVTHRVEPERQRLLTNHQEADTHGRGEARTQSRNALPVLTHEQKQTERERGQLNTRRNTQQHAARNAGCRAHKIGENQHQNDGVNLPKMRGQTPRAAHPNQRRNQRHHTPMAQVLLQRQTPRAATGVGVQQVRAPVAERANNGGNQQHALRLGEERERVEEQRRKRRVGERQAARAESVQLVAVRAIRQGDSTQAVHVNIVSRRVRHVVEGVEGNQDEQQVRPESTAAHTGDAVKETWTRRFCGLCGRLRAFYSAFSSRFCNRCRFSSRASRSPWDYRRYRLGVLLTILVVAHAVASREAAARTDWALSDTRARAPHQPRGASLRTEPYCTGSTFAPRTGALRAATDQSVIVAHRQNAGIAETANAPGASCSKPSALPWNQDAILIGDRYRPNTATTANTVAVTRSHAG</sequence>